<evidence type="ECO:0000259" key="2">
    <source>
        <dbReference type="Pfam" id="PF13302"/>
    </source>
</evidence>
<feature type="compositionally biased region" description="Basic and acidic residues" evidence="1">
    <location>
        <begin position="85"/>
        <end position="99"/>
    </location>
</feature>
<gene>
    <name evidence="3" type="ORF">MCHLO_15205</name>
</gene>
<reference evidence="3" key="1">
    <citation type="submission" date="2014-09" db="EMBL/GenBank/DDBJ databases">
        <title>Genome sequence of the luminous mushroom Mycena chlorophos for searching fungal bioluminescence genes.</title>
        <authorList>
            <person name="Tanaka Y."/>
            <person name="Kasuga D."/>
            <person name="Oba Y."/>
            <person name="Hase S."/>
            <person name="Sato K."/>
            <person name="Oba Y."/>
            <person name="Sakakibara Y."/>
        </authorList>
    </citation>
    <scope>NUCLEOTIDE SEQUENCE</scope>
</reference>
<feature type="compositionally biased region" description="Polar residues" evidence="1">
    <location>
        <begin position="390"/>
        <end position="410"/>
    </location>
</feature>
<dbReference type="Gene3D" id="3.40.630.30">
    <property type="match status" value="1"/>
</dbReference>
<sequence length="456" mass="50415">MTTRILEGEKVILVPSLSGQDRDFSELTSLWEQMQLSVYEPSSQPEADLVSFADTAEYFGVIQRKPTSSKHRQPAGSESQPSSPKSEKSLYELYPDKPDPLGLKAVPSESRPLPKYLEALRMHDDDAKDDSDTDPDDGESPFILEDESTVEEQRDRLVATWTAQEQTPAHFDGGSVPNLEPIGLVFLIASPLSSAPAGQVPELNLGIIVSERHHMKGYAREAVELVVSHAFKTLNAHRIQATLIAGSAKDRITSILTQLWFAHEGVARAAFYHPFLAEWQDITRFGLVDTQWAMRGYWNPAPKSLWDELLTRHERERAQLLQWEERNGKIRRSASAETLRISSSIADAAVSEKAGSTSGFETDQEDSLLQRVEAWNVLVSSAERVPRDATSASTRSHGSRRSPSLASTDSDNSESRTESSFSVVSDPAMASVDDSDEEVWEDSLSHSGDSDSEGSE</sequence>
<dbReference type="Proteomes" id="UP000815677">
    <property type="component" value="Unassembled WGS sequence"/>
</dbReference>
<evidence type="ECO:0000256" key="1">
    <source>
        <dbReference type="SAM" id="MobiDB-lite"/>
    </source>
</evidence>
<feature type="region of interest" description="Disordered" evidence="1">
    <location>
        <begin position="125"/>
        <end position="151"/>
    </location>
</feature>
<name>A0ABQ0M697_MYCCL</name>
<feature type="domain" description="N-acetyltransferase" evidence="2">
    <location>
        <begin position="147"/>
        <end position="242"/>
    </location>
</feature>
<feature type="compositionally biased region" description="Acidic residues" evidence="1">
    <location>
        <begin position="127"/>
        <end position="150"/>
    </location>
</feature>
<evidence type="ECO:0000313" key="4">
    <source>
        <dbReference type="Proteomes" id="UP000815677"/>
    </source>
</evidence>
<organism evidence="3 4">
    <name type="scientific">Mycena chlorophos</name>
    <name type="common">Agaric fungus</name>
    <name type="synonym">Agaricus chlorophos</name>
    <dbReference type="NCBI Taxonomy" id="658473"/>
    <lineage>
        <taxon>Eukaryota</taxon>
        <taxon>Fungi</taxon>
        <taxon>Dikarya</taxon>
        <taxon>Basidiomycota</taxon>
        <taxon>Agaricomycotina</taxon>
        <taxon>Agaricomycetes</taxon>
        <taxon>Agaricomycetidae</taxon>
        <taxon>Agaricales</taxon>
        <taxon>Marasmiineae</taxon>
        <taxon>Mycenaceae</taxon>
        <taxon>Mycena</taxon>
    </lineage>
</organism>
<dbReference type="SUPFAM" id="SSF55729">
    <property type="entry name" value="Acyl-CoA N-acyltransferases (Nat)"/>
    <property type="match status" value="1"/>
</dbReference>
<feature type="region of interest" description="Disordered" evidence="1">
    <location>
        <begin position="383"/>
        <end position="456"/>
    </location>
</feature>
<protein>
    <submittedName>
        <fullName evidence="3">Spermidine n1-acetyltransferase</fullName>
    </submittedName>
</protein>
<dbReference type="InterPro" id="IPR016181">
    <property type="entry name" value="Acyl_CoA_acyltransferase"/>
</dbReference>
<dbReference type="InterPro" id="IPR000182">
    <property type="entry name" value="GNAT_dom"/>
</dbReference>
<dbReference type="Pfam" id="PF13302">
    <property type="entry name" value="Acetyltransf_3"/>
    <property type="match status" value="1"/>
</dbReference>
<accession>A0ABQ0M697</accession>
<proteinExistence type="predicted"/>
<evidence type="ECO:0000313" key="3">
    <source>
        <dbReference type="EMBL" id="GAT58825.1"/>
    </source>
</evidence>
<dbReference type="EMBL" id="DF849776">
    <property type="protein sequence ID" value="GAT58825.1"/>
    <property type="molecule type" value="Genomic_DNA"/>
</dbReference>
<keyword evidence="4" id="KW-1185">Reference proteome</keyword>
<feature type="region of interest" description="Disordered" evidence="1">
    <location>
        <begin position="63"/>
        <end position="109"/>
    </location>
</feature>